<dbReference type="SUPFAM" id="SSF54534">
    <property type="entry name" value="FKBP-like"/>
    <property type="match status" value="1"/>
</dbReference>
<evidence type="ECO:0000256" key="6">
    <source>
        <dbReference type="ARBA" id="ARBA00023235"/>
    </source>
</evidence>
<keyword evidence="2" id="KW-0732">Signal</keyword>
<dbReference type="AlphaFoldDB" id="A0A0B5E2X2"/>
<dbReference type="Gene3D" id="3.10.50.40">
    <property type="match status" value="1"/>
</dbReference>
<reference evidence="11 12" key="1">
    <citation type="journal article" date="2014" name="Int. J. Syst. Evol. Microbiol.">
        <title>Celeribacter indicus sp. nov., a polycyclic aromatic hydrocarbon-degrading bacterium from deep-sea sediment and reclassification of Huaishuia halophila as Celeribacter halophilus comb. nov.</title>
        <authorList>
            <person name="Lai Q."/>
            <person name="Cao J."/>
            <person name="Yuan J."/>
            <person name="Li F."/>
            <person name="Shao Z."/>
        </authorList>
    </citation>
    <scope>NUCLEOTIDE SEQUENCE [LARGE SCALE GENOMIC DNA]</scope>
    <source>
        <strain evidence="11">P73</strain>
    </source>
</reference>
<evidence type="ECO:0000256" key="2">
    <source>
        <dbReference type="ARBA" id="ARBA00022729"/>
    </source>
</evidence>
<evidence type="ECO:0000313" key="11">
    <source>
        <dbReference type="EMBL" id="AJE47376.1"/>
    </source>
</evidence>
<dbReference type="PROSITE" id="PS50198">
    <property type="entry name" value="PPIC_PPIASE_2"/>
    <property type="match status" value="1"/>
</dbReference>
<feature type="domain" description="PpiC" evidence="10">
    <location>
        <begin position="173"/>
        <end position="270"/>
    </location>
</feature>
<dbReference type="PANTHER" id="PTHR47637:SF1">
    <property type="entry name" value="CHAPERONE SURA"/>
    <property type="match status" value="1"/>
</dbReference>
<evidence type="ECO:0000256" key="8">
    <source>
        <dbReference type="ARBA" id="ARBA00031484"/>
    </source>
</evidence>
<dbReference type="PANTHER" id="PTHR47637">
    <property type="entry name" value="CHAPERONE SURA"/>
    <property type="match status" value="1"/>
</dbReference>
<evidence type="ECO:0000256" key="9">
    <source>
        <dbReference type="PROSITE-ProRule" id="PRU00278"/>
    </source>
</evidence>
<evidence type="ECO:0000256" key="7">
    <source>
        <dbReference type="ARBA" id="ARBA00030642"/>
    </source>
</evidence>
<dbReference type="STRING" id="1208324.P73_2661"/>
<keyword evidence="5" id="KW-0143">Chaperone</keyword>
<evidence type="ECO:0000259" key="10">
    <source>
        <dbReference type="PROSITE" id="PS50198"/>
    </source>
</evidence>
<organism evidence="11 12">
    <name type="scientific">Celeribacter indicus</name>
    <dbReference type="NCBI Taxonomy" id="1208324"/>
    <lineage>
        <taxon>Bacteria</taxon>
        <taxon>Pseudomonadati</taxon>
        <taxon>Pseudomonadota</taxon>
        <taxon>Alphaproteobacteria</taxon>
        <taxon>Rhodobacterales</taxon>
        <taxon>Roseobacteraceae</taxon>
        <taxon>Celeribacter</taxon>
    </lineage>
</organism>
<keyword evidence="3" id="KW-0574">Periplasm</keyword>
<dbReference type="Proteomes" id="UP000031521">
    <property type="component" value="Chromosome"/>
</dbReference>
<sequence length="417" mass="44840">MSITRRAARLSPGLRRLGLAGTLGLAVLPALPALAQNMFAPVAYVNDQVVTRFELDQRRQMLAVLGAPTTEKAALEALIEERLKDEVAARVGMSLNDEQTAAAIREFAARGDLQPEQFLALMARNGVSAQTVRDYITSGTIWREYARARFRQKATVSESEIDRALQNQGPSGGLRVLLSELFLPARTPEERAQSEALATRIAQDATIGSFAAAAREYSVAPSRETGGEMDWVPIGNLPGPLRASVMGLKPGEVTAPLSTGNAIGMFQLRAVAETDVPTPAPDTIRYAAYYIAGGHSPEALKRAAEVQARVDTCDDLYAVAKGQPESTLQIDSLSPSQIPQDVALELAKLDPGEVSTALTRANGQTLVFLMLCARSFDEATDEEAREQVRQELIVNRISALADSYVAELKADAAIVIP</sequence>
<evidence type="ECO:0000256" key="1">
    <source>
        <dbReference type="ARBA" id="ARBA00018370"/>
    </source>
</evidence>
<dbReference type="Pfam" id="PF00639">
    <property type="entry name" value="Rotamase"/>
    <property type="match status" value="1"/>
</dbReference>
<dbReference type="HOGENOM" id="CLU_034646_11_2_5"/>
<protein>
    <recommendedName>
        <fullName evidence="1">Parvulin-like PPIase</fullName>
    </recommendedName>
    <alternativeName>
        <fullName evidence="7">Peptidyl-prolyl cis-trans isomerase plp</fullName>
    </alternativeName>
    <alternativeName>
        <fullName evidence="8">Rotamase plp</fullName>
    </alternativeName>
</protein>
<dbReference type="KEGG" id="cid:P73_2661"/>
<accession>A0A0B5E2X2</accession>
<dbReference type="InterPro" id="IPR015391">
    <property type="entry name" value="SurA_N"/>
</dbReference>
<proteinExistence type="predicted"/>
<dbReference type="InterPro" id="IPR050280">
    <property type="entry name" value="OMP_Chaperone_SurA"/>
</dbReference>
<dbReference type="SUPFAM" id="SSF109998">
    <property type="entry name" value="Triger factor/SurA peptide-binding domain-like"/>
    <property type="match status" value="1"/>
</dbReference>
<dbReference type="Gene3D" id="1.10.4030.10">
    <property type="entry name" value="Porin chaperone SurA, peptide-binding domain"/>
    <property type="match status" value="1"/>
</dbReference>
<dbReference type="RefSeq" id="WP_052453262.1">
    <property type="nucleotide sequence ID" value="NZ_CP004393.1"/>
</dbReference>
<dbReference type="OrthoDB" id="9791746at2"/>
<evidence type="ECO:0000256" key="4">
    <source>
        <dbReference type="ARBA" id="ARBA00023110"/>
    </source>
</evidence>
<keyword evidence="6 9" id="KW-0413">Isomerase</keyword>
<dbReference type="InterPro" id="IPR046357">
    <property type="entry name" value="PPIase_dom_sf"/>
</dbReference>
<keyword evidence="12" id="KW-1185">Reference proteome</keyword>
<dbReference type="InterPro" id="IPR000297">
    <property type="entry name" value="PPIase_PpiC"/>
</dbReference>
<evidence type="ECO:0000256" key="5">
    <source>
        <dbReference type="ARBA" id="ARBA00023186"/>
    </source>
</evidence>
<evidence type="ECO:0000256" key="3">
    <source>
        <dbReference type="ARBA" id="ARBA00022764"/>
    </source>
</evidence>
<dbReference type="InterPro" id="IPR027304">
    <property type="entry name" value="Trigger_fact/SurA_dom_sf"/>
</dbReference>
<dbReference type="EMBL" id="CP004393">
    <property type="protein sequence ID" value="AJE47376.1"/>
    <property type="molecule type" value="Genomic_DNA"/>
</dbReference>
<name>A0A0B5E2X2_9RHOB</name>
<keyword evidence="4 9" id="KW-0697">Rotamase</keyword>
<evidence type="ECO:0000313" key="12">
    <source>
        <dbReference type="Proteomes" id="UP000031521"/>
    </source>
</evidence>
<dbReference type="Pfam" id="PF09312">
    <property type="entry name" value="SurA_N"/>
    <property type="match status" value="1"/>
</dbReference>
<gene>
    <name evidence="11" type="ORF">P73_2661</name>
</gene>
<dbReference type="GO" id="GO:0003755">
    <property type="term" value="F:peptidyl-prolyl cis-trans isomerase activity"/>
    <property type="evidence" value="ECO:0007669"/>
    <property type="project" value="UniProtKB-KW"/>
</dbReference>